<organism evidence="1 2">
    <name type="scientific">Aspergillus melleus</name>
    <dbReference type="NCBI Taxonomy" id="138277"/>
    <lineage>
        <taxon>Eukaryota</taxon>
        <taxon>Fungi</taxon>
        <taxon>Dikarya</taxon>
        <taxon>Ascomycota</taxon>
        <taxon>Pezizomycotina</taxon>
        <taxon>Eurotiomycetes</taxon>
        <taxon>Eurotiomycetidae</taxon>
        <taxon>Eurotiales</taxon>
        <taxon>Aspergillaceae</taxon>
        <taxon>Aspergillus</taxon>
        <taxon>Aspergillus subgen. Circumdati</taxon>
    </lineage>
</organism>
<name>A0ACC3APW7_9EURO</name>
<keyword evidence="2" id="KW-1185">Reference proteome</keyword>
<dbReference type="Proteomes" id="UP001177260">
    <property type="component" value="Unassembled WGS sequence"/>
</dbReference>
<protein>
    <submittedName>
        <fullName evidence="1">Uncharacterized protein</fullName>
    </submittedName>
</protein>
<proteinExistence type="predicted"/>
<sequence length="171" mass="19145">MAPYTFYDGTIPVAISVLKTLSHILTVASKQRPTETTTLLHTPRLHETMYPLADQVRIATQWTEDLVARLTGREATKFTGSPADFSECFERIDTVLKALGEADKDRVNEEGDREKLTTLAPGLEVPMKGATWAHTVILPNLYFHVTTAFGILRKEGLEIGKRDFYAGFFPM</sequence>
<gene>
    <name evidence="1" type="ORF">N8T08_000631</name>
</gene>
<dbReference type="EMBL" id="JAOPJF010000103">
    <property type="protein sequence ID" value="KAK1139626.1"/>
    <property type="molecule type" value="Genomic_DNA"/>
</dbReference>
<reference evidence="1 2" key="1">
    <citation type="journal article" date="2023" name="ACS Omega">
        <title>Identification of the Neoaspergillic Acid Biosynthesis Gene Cluster by Establishing an In Vitro CRISPR-Ribonucleoprotein Genetic System in Aspergillus melleus.</title>
        <authorList>
            <person name="Yuan B."/>
            <person name="Grau M.F."/>
            <person name="Murata R.M."/>
            <person name="Torok T."/>
            <person name="Venkateswaran K."/>
            <person name="Stajich J.E."/>
            <person name="Wang C.C.C."/>
        </authorList>
    </citation>
    <scope>NUCLEOTIDE SEQUENCE [LARGE SCALE GENOMIC DNA]</scope>
    <source>
        <strain evidence="1 2">IMV 1140</strain>
    </source>
</reference>
<evidence type="ECO:0000313" key="1">
    <source>
        <dbReference type="EMBL" id="KAK1139626.1"/>
    </source>
</evidence>
<evidence type="ECO:0000313" key="2">
    <source>
        <dbReference type="Proteomes" id="UP001177260"/>
    </source>
</evidence>
<comment type="caution">
    <text evidence="1">The sequence shown here is derived from an EMBL/GenBank/DDBJ whole genome shotgun (WGS) entry which is preliminary data.</text>
</comment>
<accession>A0ACC3APW7</accession>